<dbReference type="Pfam" id="PF01464">
    <property type="entry name" value="SLT"/>
    <property type="match status" value="1"/>
</dbReference>
<dbReference type="InterPro" id="IPR023346">
    <property type="entry name" value="Lysozyme-like_dom_sf"/>
</dbReference>
<dbReference type="CDD" id="cd13400">
    <property type="entry name" value="LT_IagB-like"/>
    <property type="match status" value="1"/>
</dbReference>
<evidence type="ECO:0000256" key="1">
    <source>
        <dbReference type="ARBA" id="ARBA00009387"/>
    </source>
</evidence>
<comment type="caution">
    <text evidence="3">The sequence shown here is derived from an EMBL/GenBank/DDBJ whole genome shotgun (WGS) entry which is preliminary data.</text>
</comment>
<dbReference type="EMBL" id="JABEQJ010000022">
    <property type="protein sequence ID" value="MBB2161583.1"/>
    <property type="molecule type" value="Genomic_DNA"/>
</dbReference>
<dbReference type="AlphaFoldDB" id="A0A7W4IEU0"/>
<evidence type="ECO:0000313" key="3">
    <source>
        <dbReference type="EMBL" id="MBB2161583.1"/>
    </source>
</evidence>
<dbReference type="InterPro" id="IPR008258">
    <property type="entry name" value="Transglycosylase_SLT_dom_1"/>
</dbReference>
<name>A0A7W4IEU0_9PROT</name>
<organism evidence="3 4">
    <name type="scientific">Gluconacetobacter sacchari</name>
    <dbReference type="NCBI Taxonomy" id="92759"/>
    <lineage>
        <taxon>Bacteria</taxon>
        <taxon>Pseudomonadati</taxon>
        <taxon>Pseudomonadota</taxon>
        <taxon>Alphaproteobacteria</taxon>
        <taxon>Acetobacterales</taxon>
        <taxon>Acetobacteraceae</taxon>
        <taxon>Gluconacetobacter</taxon>
    </lineage>
</organism>
<dbReference type="SUPFAM" id="SSF53955">
    <property type="entry name" value="Lysozyme-like"/>
    <property type="match status" value="1"/>
</dbReference>
<evidence type="ECO:0000313" key="4">
    <source>
        <dbReference type="Proteomes" id="UP000589085"/>
    </source>
</evidence>
<dbReference type="Gene3D" id="1.10.530.10">
    <property type="match status" value="1"/>
</dbReference>
<gene>
    <name evidence="3" type="ORF">HLH48_15625</name>
</gene>
<proteinExistence type="inferred from homology"/>
<accession>A0A7W4IEU0</accession>
<comment type="similarity">
    <text evidence="1">Belongs to the virb1 family.</text>
</comment>
<reference evidence="3 4" key="1">
    <citation type="submission" date="2020-04" db="EMBL/GenBank/DDBJ databases">
        <title>Description of novel Gluconacetobacter.</title>
        <authorList>
            <person name="Sombolestani A."/>
        </authorList>
    </citation>
    <scope>NUCLEOTIDE SEQUENCE [LARGE SCALE GENOMIC DNA]</scope>
    <source>
        <strain evidence="3 4">LMG 19747</strain>
    </source>
</reference>
<feature type="domain" description="Transglycosylase SLT" evidence="2">
    <location>
        <begin position="102"/>
        <end position="211"/>
    </location>
</feature>
<sequence length="227" mass="24532">MPLLPPCAHVAEVAYSVPVKILETVAAHRRDGIGPLGIQPAWMAILQRAGFDPQLIQGQACWGIIAGAWIIARAGGANLSERHHVQTSLLQPILGPPGLDACVSNAAGAYHIPEPIYRAVLKTESGQVGKVVYNKNGTYDMGIAQINSSHLPELAAMGVTRDQIINNGCLNLHVGAWILSRELGGATLSAPADFWRRVGNYNSRTPRFNQAYQAKVWKNLRQMASSR</sequence>
<dbReference type="Proteomes" id="UP000589085">
    <property type="component" value="Unassembled WGS sequence"/>
</dbReference>
<evidence type="ECO:0000259" key="2">
    <source>
        <dbReference type="Pfam" id="PF01464"/>
    </source>
</evidence>
<protein>
    <submittedName>
        <fullName evidence="3">Lytic transglycosylase domain-containing protein</fullName>
    </submittedName>
</protein>